<dbReference type="InterPro" id="IPR036396">
    <property type="entry name" value="Cyt_P450_sf"/>
</dbReference>
<keyword evidence="7" id="KW-0256">Endoplasmic reticulum</keyword>
<dbReference type="GO" id="GO:0004497">
    <property type="term" value="F:monooxygenase activity"/>
    <property type="evidence" value="ECO:0007669"/>
    <property type="project" value="UniProtKB-KW"/>
</dbReference>
<accession>F4WKC2</accession>
<evidence type="ECO:0000256" key="11">
    <source>
        <dbReference type="ARBA" id="ARBA00023033"/>
    </source>
</evidence>
<keyword evidence="15" id="KW-1185">Reference proteome</keyword>
<evidence type="ECO:0000256" key="7">
    <source>
        <dbReference type="ARBA" id="ARBA00022824"/>
    </source>
</evidence>
<evidence type="ECO:0000313" key="14">
    <source>
        <dbReference type="EMBL" id="EGI65346.1"/>
    </source>
</evidence>
<feature type="compositionally biased region" description="Basic residues" evidence="13">
    <location>
        <begin position="119"/>
        <end position="129"/>
    </location>
</feature>
<keyword evidence="5" id="KW-0349">Heme</keyword>
<keyword evidence="10" id="KW-0408">Iron</keyword>
<dbReference type="eggNOG" id="KOG0158">
    <property type="taxonomic scope" value="Eukaryota"/>
</dbReference>
<evidence type="ECO:0000256" key="13">
    <source>
        <dbReference type="SAM" id="MobiDB-lite"/>
    </source>
</evidence>
<dbReference type="PANTHER" id="PTHR24292">
    <property type="entry name" value="CYTOCHROME P450"/>
    <property type="match status" value="1"/>
</dbReference>
<dbReference type="Proteomes" id="UP000007755">
    <property type="component" value="Unassembled WGS sequence"/>
</dbReference>
<dbReference type="InParanoid" id="F4WKC2"/>
<name>F4WKC2_ACREC</name>
<proteinExistence type="inferred from homology"/>
<dbReference type="InterPro" id="IPR001128">
    <property type="entry name" value="Cyt_P450"/>
</dbReference>
<reference evidence="14" key="1">
    <citation type="submission" date="2011-02" db="EMBL/GenBank/DDBJ databases">
        <title>The genome of the leaf-cutting ant Acromyrmex echinatior suggests key adaptations to social evolution and fungus farming.</title>
        <authorList>
            <person name="Nygaard S."/>
            <person name="Zhang G."/>
        </authorList>
    </citation>
    <scope>NUCLEOTIDE SEQUENCE</scope>
</reference>
<dbReference type="Gene3D" id="1.10.630.10">
    <property type="entry name" value="Cytochrome P450"/>
    <property type="match status" value="2"/>
</dbReference>
<dbReference type="GO" id="GO:0005789">
    <property type="term" value="C:endoplasmic reticulum membrane"/>
    <property type="evidence" value="ECO:0007669"/>
    <property type="project" value="UniProtKB-SubCell"/>
</dbReference>
<dbReference type="Pfam" id="PF00067">
    <property type="entry name" value="p450"/>
    <property type="match status" value="2"/>
</dbReference>
<keyword evidence="6" id="KW-0479">Metal-binding</keyword>
<dbReference type="PRINTS" id="PR00464">
    <property type="entry name" value="EP450II"/>
</dbReference>
<dbReference type="InterPro" id="IPR002402">
    <property type="entry name" value="Cyt_P450_E_grp-II"/>
</dbReference>
<gene>
    <name evidence="14" type="ORF">G5I_06207</name>
</gene>
<dbReference type="GO" id="GO:0005506">
    <property type="term" value="F:iron ion binding"/>
    <property type="evidence" value="ECO:0007669"/>
    <property type="project" value="InterPro"/>
</dbReference>
<evidence type="ECO:0000256" key="3">
    <source>
        <dbReference type="ARBA" id="ARBA00004406"/>
    </source>
</evidence>
<dbReference type="InterPro" id="IPR050476">
    <property type="entry name" value="Insect_CytP450_Detox"/>
</dbReference>
<evidence type="ECO:0000256" key="4">
    <source>
        <dbReference type="ARBA" id="ARBA00010617"/>
    </source>
</evidence>
<keyword evidence="12" id="KW-0472">Membrane</keyword>
<dbReference type="SUPFAM" id="SSF48264">
    <property type="entry name" value="Cytochrome P450"/>
    <property type="match status" value="2"/>
</dbReference>
<comment type="similarity">
    <text evidence="4">Belongs to the cytochrome P450 family.</text>
</comment>
<dbReference type="STRING" id="103372.F4WKC2"/>
<keyword evidence="8" id="KW-0492">Microsome</keyword>
<evidence type="ECO:0000256" key="12">
    <source>
        <dbReference type="ARBA" id="ARBA00023136"/>
    </source>
</evidence>
<sequence>MKYFESTIKNEIAIRDTEHITRPDMIQLMLDNRSKEGQIQLDVDDIVAQAYAFYFAGFETSSSVMSFITYKIATNPSIQIKLQQEMSSGTNRTDPRRGHPQRSVLNNQNHRRILEVPSRQKKTGGPHSTFRRRWFMRSSKASSSATLTEGYEQPVVFKHPEVLNRLVVSLSLTRNSVTGTINLSAANSHRELQYSRPRSPEDQRHGIIHIASIPILGAMAPIIFRRIPFVDFTRKIYNLNRDAKYIGFYATTKPVLMLRDPEVIKDVVVKNFDTFINNPVFVDANDYVLSQNLFGLQNIKWRHVKNLLSPSFTSSKMKTMFTFISKHAADFAELMSTLPADKSDINMKDIFNRYTNDIIALCIYGMKIDSIRNPTNKFYICGKDITYMSAIRSIKTFPKLGRIFNIKLLNNHEMKYFESTIKNEIAIRDTEHITRPDMIQLMLDNRGKEGQIQLDVDDIVAQAYAFYFAGFETSSSVMSFITYKIATNPSIQIKLQQEIDELWNESNVTYETINKLKYLDAVIKEALRLFSPSVMERNYENCRITSCKHIYGNQIRNVCMTKKIQCVFISFIDIIVTVPVCTINTILVRVHADIDHKKLNICFRIKGGNHSRARKNFSEGSSFSIDCHYTCSRTHKLQRASESQKALGAYLRGVAAEWKIWVFRNFCGTPSFELKPLSKEKCYICRGIRIARTLLNSSDVAGYFSAGEDRAFVKNWFERDRSLKRATSLPNRSWYRI</sequence>
<evidence type="ECO:0000256" key="6">
    <source>
        <dbReference type="ARBA" id="ARBA00022723"/>
    </source>
</evidence>
<evidence type="ECO:0000256" key="1">
    <source>
        <dbReference type="ARBA" id="ARBA00001971"/>
    </source>
</evidence>
<dbReference type="GO" id="GO:0016705">
    <property type="term" value="F:oxidoreductase activity, acting on paired donors, with incorporation or reduction of molecular oxygen"/>
    <property type="evidence" value="ECO:0007669"/>
    <property type="project" value="InterPro"/>
</dbReference>
<evidence type="ECO:0000256" key="9">
    <source>
        <dbReference type="ARBA" id="ARBA00023002"/>
    </source>
</evidence>
<evidence type="ECO:0000256" key="8">
    <source>
        <dbReference type="ARBA" id="ARBA00022848"/>
    </source>
</evidence>
<dbReference type="EMBL" id="GL888199">
    <property type="protein sequence ID" value="EGI65346.1"/>
    <property type="molecule type" value="Genomic_DNA"/>
</dbReference>
<keyword evidence="9" id="KW-0560">Oxidoreductase</keyword>
<dbReference type="AlphaFoldDB" id="F4WKC2"/>
<evidence type="ECO:0000313" key="15">
    <source>
        <dbReference type="Proteomes" id="UP000007755"/>
    </source>
</evidence>
<feature type="region of interest" description="Disordered" evidence="13">
    <location>
        <begin position="85"/>
        <end position="129"/>
    </location>
</feature>
<protein>
    <submittedName>
        <fullName evidence="14">Cytochrome P450 9e2</fullName>
    </submittedName>
</protein>
<evidence type="ECO:0000256" key="10">
    <source>
        <dbReference type="ARBA" id="ARBA00023004"/>
    </source>
</evidence>
<keyword evidence="11" id="KW-0503">Monooxygenase</keyword>
<dbReference type="OrthoDB" id="2789670at2759"/>
<evidence type="ECO:0000256" key="2">
    <source>
        <dbReference type="ARBA" id="ARBA00004174"/>
    </source>
</evidence>
<dbReference type="PANTHER" id="PTHR24292:SF54">
    <property type="entry name" value="CYP9F3-RELATED"/>
    <property type="match status" value="1"/>
</dbReference>
<evidence type="ECO:0000256" key="5">
    <source>
        <dbReference type="ARBA" id="ARBA00022617"/>
    </source>
</evidence>
<comment type="cofactor">
    <cofactor evidence="1">
        <name>heme</name>
        <dbReference type="ChEBI" id="CHEBI:30413"/>
    </cofactor>
</comment>
<comment type="subcellular location">
    <subcellularLocation>
        <location evidence="3">Endoplasmic reticulum membrane</location>
        <topology evidence="3">Peripheral membrane protein</topology>
    </subcellularLocation>
    <subcellularLocation>
        <location evidence="2">Microsome membrane</location>
        <topology evidence="2">Peripheral membrane protein</topology>
    </subcellularLocation>
</comment>
<dbReference type="GO" id="GO:0020037">
    <property type="term" value="F:heme binding"/>
    <property type="evidence" value="ECO:0007669"/>
    <property type="project" value="InterPro"/>
</dbReference>
<organism evidence="15">
    <name type="scientific">Acromyrmex echinatior</name>
    <name type="common">Panamanian leafcutter ant</name>
    <name type="synonym">Acromyrmex octospinosus echinatior</name>
    <dbReference type="NCBI Taxonomy" id="103372"/>
    <lineage>
        <taxon>Eukaryota</taxon>
        <taxon>Metazoa</taxon>
        <taxon>Ecdysozoa</taxon>
        <taxon>Arthropoda</taxon>
        <taxon>Hexapoda</taxon>
        <taxon>Insecta</taxon>
        <taxon>Pterygota</taxon>
        <taxon>Neoptera</taxon>
        <taxon>Endopterygota</taxon>
        <taxon>Hymenoptera</taxon>
        <taxon>Apocrita</taxon>
        <taxon>Aculeata</taxon>
        <taxon>Formicoidea</taxon>
        <taxon>Formicidae</taxon>
        <taxon>Myrmicinae</taxon>
        <taxon>Acromyrmex</taxon>
    </lineage>
</organism>